<name>M0MCC4_9EURY</name>
<feature type="transmembrane region" description="Helical" evidence="1">
    <location>
        <begin position="43"/>
        <end position="62"/>
    </location>
</feature>
<protein>
    <submittedName>
        <fullName evidence="2">Uncharacterized protein</fullName>
    </submittedName>
</protein>
<gene>
    <name evidence="2" type="ORF">C447_00480</name>
</gene>
<keyword evidence="1" id="KW-0472">Membrane</keyword>
<dbReference type="EMBL" id="AOMB01000003">
    <property type="protein sequence ID" value="EMA42020.1"/>
    <property type="molecule type" value="Genomic_DNA"/>
</dbReference>
<dbReference type="OrthoDB" id="216064at2157"/>
<dbReference type="PATRIC" id="fig|1132509.6.peg.115"/>
<evidence type="ECO:0000313" key="2">
    <source>
        <dbReference type="EMBL" id="EMA42020.1"/>
    </source>
</evidence>
<keyword evidence="1" id="KW-1133">Transmembrane helix</keyword>
<evidence type="ECO:0000256" key="1">
    <source>
        <dbReference type="SAM" id="Phobius"/>
    </source>
</evidence>
<reference evidence="2 3" key="1">
    <citation type="journal article" date="2014" name="PLoS Genet.">
        <title>Phylogenetically driven sequencing of extremely halophilic archaea reveals strategies for static and dynamic osmo-response.</title>
        <authorList>
            <person name="Becker E.A."/>
            <person name="Seitzer P.M."/>
            <person name="Tritt A."/>
            <person name="Larsen D."/>
            <person name="Krusor M."/>
            <person name="Yao A.I."/>
            <person name="Wu D."/>
            <person name="Madern D."/>
            <person name="Eisen J.A."/>
            <person name="Darling A.E."/>
            <person name="Facciotti M.T."/>
        </authorList>
    </citation>
    <scope>NUCLEOTIDE SEQUENCE [LARGE SCALE GENOMIC DNA]</scope>
    <source>
        <strain evidence="2 3">100A6</strain>
    </source>
</reference>
<organism evidence="2 3">
    <name type="scientific">Halococcus hamelinensis 100A6</name>
    <dbReference type="NCBI Taxonomy" id="1132509"/>
    <lineage>
        <taxon>Archaea</taxon>
        <taxon>Methanobacteriati</taxon>
        <taxon>Methanobacteriota</taxon>
        <taxon>Stenosarchaea group</taxon>
        <taxon>Halobacteria</taxon>
        <taxon>Halobacteriales</taxon>
        <taxon>Halococcaceae</taxon>
        <taxon>Halococcus</taxon>
    </lineage>
</organism>
<proteinExistence type="predicted"/>
<keyword evidence="3" id="KW-1185">Reference proteome</keyword>
<sequence length="99" mass="10399">MATVVERLPVEPLHLWAGLTGITGLAVLVSSTVSLLAGVGYFFNWLMIVAGLSMVLGMAWVIRHPDSAEVSTSSYQLAFLVVCAVVAVGATLLQILTLA</sequence>
<feature type="transmembrane region" description="Helical" evidence="1">
    <location>
        <begin position="74"/>
        <end position="96"/>
    </location>
</feature>
<dbReference type="RefSeq" id="WP_007689741.1">
    <property type="nucleotide sequence ID" value="NZ_AJRK01000420.1"/>
</dbReference>
<dbReference type="Proteomes" id="UP000011566">
    <property type="component" value="Unassembled WGS sequence"/>
</dbReference>
<accession>M0MCC4</accession>
<keyword evidence="1" id="KW-0812">Transmembrane</keyword>
<comment type="caution">
    <text evidence="2">The sequence shown here is derived from an EMBL/GenBank/DDBJ whole genome shotgun (WGS) entry which is preliminary data.</text>
</comment>
<dbReference type="AlphaFoldDB" id="M0MCC4"/>
<evidence type="ECO:0000313" key="3">
    <source>
        <dbReference type="Proteomes" id="UP000011566"/>
    </source>
</evidence>
<feature type="transmembrane region" description="Helical" evidence="1">
    <location>
        <begin position="15"/>
        <end position="36"/>
    </location>
</feature>